<evidence type="ECO:0000256" key="1">
    <source>
        <dbReference type="SAM" id="Phobius"/>
    </source>
</evidence>
<keyword evidence="1" id="KW-0472">Membrane</keyword>
<evidence type="ECO:0000259" key="2">
    <source>
        <dbReference type="Pfam" id="PF01478"/>
    </source>
</evidence>
<dbReference type="GO" id="GO:0016020">
    <property type="term" value="C:membrane"/>
    <property type="evidence" value="ECO:0007669"/>
    <property type="project" value="InterPro"/>
</dbReference>
<dbReference type="GO" id="GO:0004190">
    <property type="term" value="F:aspartic-type endopeptidase activity"/>
    <property type="evidence" value="ECO:0007669"/>
    <property type="project" value="InterPro"/>
</dbReference>
<dbReference type="Proteomes" id="UP001185922">
    <property type="component" value="Unassembled WGS sequence"/>
</dbReference>
<reference evidence="3" key="1">
    <citation type="submission" date="2023-10" db="EMBL/GenBank/DDBJ databases">
        <title>Development of a sustainable strategy for remediation of hydrocarbon-contaminated territories based on the waste exchange concept.</title>
        <authorList>
            <person name="Krivoruchko A."/>
        </authorList>
    </citation>
    <scope>NUCLEOTIDE SEQUENCE</scope>
    <source>
        <strain evidence="3">IEGM 1279</strain>
    </source>
</reference>
<evidence type="ECO:0000313" key="4">
    <source>
        <dbReference type="Proteomes" id="UP001185922"/>
    </source>
</evidence>
<proteinExistence type="predicted"/>
<dbReference type="Pfam" id="PF01478">
    <property type="entry name" value="Peptidase_A24"/>
    <property type="match status" value="1"/>
</dbReference>
<sequence>MVELSISVWLLTIAVTDARTRRIPNVMVWPGLGAVALSAVAQPSVGLAAAAAATPYLLTFVAGWCGGGDVKLAFACGGLTLSWDTALVMVALAALLSLVAVPVPTMAETSPTAQSRGRAHAPALVGALIVVSDLL</sequence>
<dbReference type="EC" id="3.4.23.-" evidence="3"/>
<keyword evidence="3" id="KW-0378">Hydrolase</keyword>
<protein>
    <submittedName>
        <fullName evidence="3">A24 family peptidase</fullName>
        <ecNumber evidence="3">3.4.23.-</ecNumber>
    </submittedName>
</protein>
<evidence type="ECO:0000313" key="3">
    <source>
        <dbReference type="EMBL" id="MDV6310646.1"/>
    </source>
</evidence>
<dbReference type="GeneID" id="77173066"/>
<name>A0AAE4R490_9ACTN</name>
<feature type="domain" description="Prepilin type IV endopeptidase peptidase" evidence="2">
    <location>
        <begin position="6"/>
        <end position="99"/>
    </location>
</feature>
<dbReference type="Gene3D" id="1.20.120.1220">
    <property type="match status" value="1"/>
</dbReference>
<organism evidence="3 4">
    <name type="scientific">Gordonia amicalis</name>
    <dbReference type="NCBI Taxonomy" id="89053"/>
    <lineage>
        <taxon>Bacteria</taxon>
        <taxon>Bacillati</taxon>
        <taxon>Actinomycetota</taxon>
        <taxon>Actinomycetes</taxon>
        <taxon>Mycobacteriales</taxon>
        <taxon>Gordoniaceae</taxon>
        <taxon>Gordonia</taxon>
    </lineage>
</organism>
<comment type="caution">
    <text evidence="3">The sequence shown here is derived from an EMBL/GenBank/DDBJ whole genome shotgun (WGS) entry which is preliminary data.</text>
</comment>
<dbReference type="AlphaFoldDB" id="A0AAE4R490"/>
<dbReference type="InterPro" id="IPR000045">
    <property type="entry name" value="Prepilin_IV_endopep_pep"/>
</dbReference>
<accession>A0AAE4R490</accession>
<keyword evidence="1" id="KW-0812">Transmembrane</keyword>
<feature type="transmembrane region" description="Helical" evidence="1">
    <location>
        <begin position="44"/>
        <end position="65"/>
    </location>
</feature>
<gene>
    <name evidence="3" type="ORF">R3Q15_01815</name>
</gene>
<feature type="transmembrane region" description="Helical" evidence="1">
    <location>
        <begin position="72"/>
        <end position="101"/>
    </location>
</feature>
<dbReference type="RefSeq" id="WP_024497148.1">
    <property type="nucleotide sequence ID" value="NZ_CP091855.1"/>
</dbReference>
<keyword evidence="1" id="KW-1133">Transmembrane helix</keyword>
<dbReference type="EMBL" id="JAWLKH010000001">
    <property type="protein sequence ID" value="MDV6310646.1"/>
    <property type="molecule type" value="Genomic_DNA"/>
</dbReference>